<keyword evidence="8 10" id="KW-0675">Receptor</keyword>
<keyword evidence="2" id="KW-1003">Cell membrane</keyword>
<keyword evidence="5 10" id="KW-0552">Olfaction</keyword>
<evidence type="ECO:0000256" key="5">
    <source>
        <dbReference type="ARBA" id="ARBA00022725"/>
    </source>
</evidence>
<keyword evidence="4 10" id="KW-0812">Transmembrane</keyword>
<evidence type="ECO:0000256" key="2">
    <source>
        <dbReference type="ARBA" id="ARBA00022475"/>
    </source>
</evidence>
<accession>A0A6P8W8P2</accession>
<keyword evidence="3 10" id="KW-0716">Sensory transduction</keyword>
<keyword evidence="9 10" id="KW-0807">Transducer</keyword>
<comment type="similarity">
    <text evidence="10">Belongs to the insect chemoreceptor superfamily. Heteromeric odorant receptor channel (TC 1.A.69) family.</text>
</comment>
<dbReference type="OrthoDB" id="7845758at2759"/>
<feature type="transmembrane region" description="Helical" evidence="10">
    <location>
        <begin position="268"/>
        <end position="288"/>
    </location>
</feature>
<dbReference type="GO" id="GO:0004984">
    <property type="term" value="F:olfactory receptor activity"/>
    <property type="evidence" value="ECO:0007669"/>
    <property type="project" value="InterPro"/>
</dbReference>
<feature type="transmembrane region" description="Helical" evidence="10">
    <location>
        <begin position="177"/>
        <end position="210"/>
    </location>
</feature>
<protein>
    <recommendedName>
        <fullName evidence="10">Odorant receptor</fullName>
    </recommendedName>
</protein>
<feature type="transmembrane region" description="Helical" evidence="10">
    <location>
        <begin position="137"/>
        <end position="157"/>
    </location>
</feature>
<evidence type="ECO:0000256" key="6">
    <source>
        <dbReference type="ARBA" id="ARBA00022989"/>
    </source>
</evidence>
<feature type="transmembrane region" description="Helical" evidence="10">
    <location>
        <begin position="375"/>
        <end position="396"/>
    </location>
</feature>
<dbReference type="GO" id="GO:0005886">
    <property type="term" value="C:plasma membrane"/>
    <property type="evidence" value="ECO:0007669"/>
    <property type="project" value="UniProtKB-SubCell"/>
</dbReference>
<gene>
    <name evidence="12" type="primary">LOC117565009</name>
</gene>
<dbReference type="CTD" id="34918"/>
<dbReference type="GeneID" id="117565009"/>
<organism evidence="11 12">
    <name type="scientific">Drosophila albomicans</name>
    <name type="common">Fruit fly</name>
    <dbReference type="NCBI Taxonomy" id="7291"/>
    <lineage>
        <taxon>Eukaryota</taxon>
        <taxon>Metazoa</taxon>
        <taxon>Ecdysozoa</taxon>
        <taxon>Arthropoda</taxon>
        <taxon>Hexapoda</taxon>
        <taxon>Insecta</taxon>
        <taxon>Pterygota</taxon>
        <taxon>Neoptera</taxon>
        <taxon>Endopterygota</taxon>
        <taxon>Diptera</taxon>
        <taxon>Brachycera</taxon>
        <taxon>Muscomorpha</taxon>
        <taxon>Ephydroidea</taxon>
        <taxon>Drosophilidae</taxon>
        <taxon>Drosophila</taxon>
    </lineage>
</organism>
<evidence type="ECO:0000313" key="11">
    <source>
        <dbReference type="Proteomes" id="UP000515160"/>
    </source>
</evidence>
<evidence type="ECO:0000256" key="4">
    <source>
        <dbReference type="ARBA" id="ARBA00022692"/>
    </source>
</evidence>
<proteinExistence type="inferred from homology"/>
<evidence type="ECO:0000313" key="12">
    <source>
        <dbReference type="RefSeq" id="XP_034099844.1"/>
    </source>
</evidence>
<dbReference type="GO" id="GO:0005549">
    <property type="term" value="F:odorant binding"/>
    <property type="evidence" value="ECO:0007669"/>
    <property type="project" value="InterPro"/>
</dbReference>
<dbReference type="AlphaFoldDB" id="A0A6P8W8P2"/>
<comment type="subcellular location">
    <subcellularLocation>
        <location evidence="1 10">Cell membrane</location>
        <topology evidence="1 10">Multi-pass membrane protein</topology>
    </subcellularLocation>
</comment>
<dbReference type="PANTHER" id="PTHR21137">
    <property type="entry name" value="ODORANT RECEPTOR"/>
    <property type="match status" value="1"/>
</dbReference>
<name>A0A6P8W8P2_DROAB</name>
<dbReference type="Proteomes" id="UP000515160">
    <property type="component" value="Chromosome 2L"/>
</dbReference>
<dbReference type="InterPro" id="IPR004117">
    <property type="entry name" value="7tm6_olfct_rcpt"/>
</dbReference>
<keyword evidence="6 10" id="KW-1133">Transmembrane helix</keyword>
<evidence type="ECO:0000256" key="10">
    <source>
        <dbReference type="RuleBase" id="RU351113"/>
    </source>
</evidence>
<evidence type="ECO:0000256" key="9">
    <source>
        <dbReference type="ARBA" id="ARBA00023224"/>
    </source>
</evidence>
<keyword evidence="7 10" id="KW-0472">Membrane</keyword>
<dbReference type="Pfam" id="PF02949">
    <property type="entry name" value="7tm_6"/>
    <property type="match status" value="1"/>
</dbReference>
<sequence>MARYTPLLADGQRVKLSWPLWLFRFNHIFWPLDERISPNGRRFDYFLVALAWAALMLHNDFELRYLLSQINNLDLLLAGVPTYLILVEGQLRSVHILMHREELRKVLQNFFSSIYVEAKKEPLIYEGIQRKLRLNRVVCALYLAAVSGYVLSPIMMLVHGRKDYLFSMIPAFDVNPLYIFVPFTLSSVYVALQIVTMVFGELALVCELMAHLNGRFRVIKRDLDAAIEKILEARQRPLMAQQMRQVLVQTMRQNVALNRFMAQMEQHFTVQIFIMFAFSAILLCALGFKTYVSPSGTYIYPIWFGAKTVELLSLGQMGSDIAYMTNSQSSIYYLSQWEQVLYYSTNSRENLRLMKVITLASELNYKPFYFTGLSYFYVSLQAVVKILQGAFSYFTFLSSMRLKQV</sequence>
<evidence type="ECO:0000256" key="3">
    <source>
        <dbReference type="ARBA" id="ARBA00022606"/>
    </source>
</evidence>
<dbReference type="GO" id="GO:0007165">
    <property type="term" value="P:signal transduction"/>
    <property type="evidence" value="ECO:0007669"/>
    <property type="project" value="UniProtKB-KW"/>
</dbReference>
<keyword evidence="11" id="KW-1185">Reference proteome</keyword>
<reference evidence="12" key="1">
    <citation type="submission" date="2025-08" db="UniProtKB">
        <authorList>
            <consortium name="RefSeq"/>
        </authorList>
    </citation>
    <scope>IDENTIFICATION</scope>
    <source>
        <strain evidence="12">15112-1751.03</strain>
        <tissue evidence="12">Whole Adult</tissue>
    </source>
</reference>
<evidence type="ECO:0000256" key="7">
    <source>
        <dbReference type="ARBA" id="ARBA00023136"/>
    </source>
</evidence>
<evidence type="ECO:0000256" key="8">
    <source>
        <dbReference type="ARBA" id="ARBA00023170"/>
    </source>
</evidence>
<comment type="caution">
    <text evidence="10">Lacks conserved residue(s) required for the propagation of feature annotation.</text>
</comment>
<evidence type="ECO:0000256" key="1">
    <source>
        <dbReference type="ARBA" id="ARBA00004651"/>
    </source>
</evidence>
<dbReference type="RefSeq" id="XP_034099844.1">
    <property type="nucleotide sequence ID" value="XM_034243953.2"/>
</dbReference>
<dbReference type="PANTHER" id="PTHR21137:SF35">
    <property type="entry name" value="ODORANT RECEPTOR 19A-RELATED"/>
    <property type="match status" value="1"/>
</dbReference>